<keyword evidence="10" id="KW-0482">Metalloprotease</keyword>
<dbReference type="AlphaFoldDB" id="A0A3N2QBN7"/>
<comment type="cofactor">
    <cofactor evidence="1">
        <name>Zn(2+)</name>
        <dbReference type="ChEBI" id="CHEBI:29105"/>
    </cofactor>
</comment>
<feature type="transmembrane region" description="Helical" evidence="12">
    <location>
        <begin position="107"/>
        <end position="128"/>
    </location>
</feature>
<evidence type="ECO:0000256" key="3">
    <source>
        <dbReference type="ARBA" id="ARBA00007931"/>
    </source>
</evidence>
<evidence type="ECO:0000256" key="7">
    <source>
        <dbReference type="ARBA" id="ARBA00022801"/>
    </source>
</evidence>
<dbReference type="Proteomes" id="UP000270927">
    <property type="component" value="Unassembled WGS sequence"/>
</dbReference>
<keyword evidence="8" id="KW-0862">Zinc</keyword>
<proteinExistence type="inferred from homology"/>
<feature type="domain" description="Peptidase M50" evidence="13">
    <location>
        <begin position="140"/>
        <end position="191"/>
    </location>
</feature>
<evidence type="ECO:0000256" key="2">
    <source>
        <dbReference type="ARBA" id="ARBA00004141"/>
    </source>
</evidence>
<evidence type="ECO:0000256" key="11">
    <source>
        <dbReference type="ARBA" id="ARBA00023136"/>
    </source>
</evidence>
<keyword evidence="6" id="KW-0479">Metal-binding</keyword>
<dbReference type="GO" id="GO:0046872">
    <property type="term" value="F:metal ion binding"/>
    <property type="evidence" value="ECO:0007669"/>
    <property type="project" value="UniProtKB-KW"/>
</dbReference>
<evidence type="ECO:0000256" key="8">
    <source>
        <dbReference type="ARBA" id="ARBA00022833"/>
    </source>
</evidence>
<evidence type="ECO:0000259" key="13">
    <source>
        <dbReference type="Pfam" id="PF02163"/>
    </source>
</evidence>
<sequence length="232" mass="26692">MQVVKWLFLYLYLTSKVITILHFRFLKVSVYIDLSFWISLLFVIGITSGPYRESLLLAIVFTFSLFIHEYGHALAALFFSAEPVIVLQAFSGRTTFNKSVITDKQNFLITLSGPLLQGLVVLGAYLLFRYSACNGYIFRYLLFEIIRINTTWTLLNLIPIEPLDGGYLVRYILEKAFGRKGHRASIIIGLAAAAVAIPYLYVYGHYLSFFFIGQLLISGFQYCSRWQKEQEW</sequence>
<dbReference type="GO" id="GO:0006508">
    <property type="term" value="P:proteolysis"/>
    <property type="evidence" value="ECO:0007669"/>
    <property type="project" value="UniProtKB-KW"/>
</dbReference>
<dbReference type="GO" id="GO:0008237">
    <property type="term" value="F:metallopeptidase activity"/>
    <property type="evidence" value="ECO:0007669"/>
    <property type="project" value="UniProtKB-KW"/>
</dbReference>
<evidence type="ECO:0000256" key="1">
    <source>
        <dbReference type="ARBA" id="ARBA00001947"/>
    </source>
</evidence>
<evidence type="ECO:0000256" key="9">
    <source>
        <dbReference type="ARBA" id="ARBA00022989"/>
    </source>
</evidence>
<evidence type="ECO:0000256" key="5">
    <source>
        <dbReference type="ARBA" id="ARBA00022692"/>
    </source>
</evidence>
<dbReference type="PANTHER" id="PTHR39188:SF3">
    <property type="entry name" value="STAGE IV SPORULATION PROTEIN FB"/>
    <property type="match status" value="1"/>
</dbReference>
<organism evidence="14 15">
    <name type="scientific">Candidatus Cardinium hertigii</name>
    <dbReference type="NCBI Taxonomy" id="247481"/>
    <lineage>
        <taxon>Bacteria</taxon>
        <taxon>Pseudomonadati</taxon>
        <taxon>Bacteroidota</taxon>
        <taxon>Cytophagia</taxon>
        <taxon>Cytophagales</taxon>
        <taxon>Amoebophilaceae</taxon>
        <taxon>Candidatus Cardinium</taxon>
    </lineage>
</organism>
<protein>
    <recommendedName>
        <fullName evidence="13">Peptidase M50 domain-containing protein</fullName>
    </recommendedName>
</protein>
<feature type="transmembrane region" description="Helical" evidence="12">
    <location>
        <begin position="55"/>
        <end position="86"/>
    </location>
</feature>
<keyword evidence="9 12" id="KW-1133">Transmembrane helix</keyword>
<keyword evidence="15" id="KW-1185">Reference proteome</keyword>
<name>A0A3N2QBN7_9BACT</name>
<evidence type="ECO:0000313" key="15">
    <source>
        <dbReference type="Proteomes" id="UP000270927"/>
    </source>
</evidence>
<feature type="transmembrane region" description="Helical" evidence="12">
    <location>
        <begin position="181"/>
        <end position="200"/>
    </location>
</feature>
<reference evidence="14 15" key="1">
    <citation type="submission" date="2018-09" db="EMBL/GenBank/DDBJ databases">
        <title>Comparative Genomics of Wolbachia-Cardinium Dual Endosymbiosis in a Plant-Parasitic Nematode.</title>
        <authorList>
            <person name="Brown A.M.V."/>
            <person name="Wasala S.K."/>
            <person name="Howe D.K."/>
            <person name="Peetz A.B."/>
            <person name="Zasada I.A."/>
            <person name="Denver D.R."/>
        </authorList>
    </citation>
    <scope>NUCLEOTIDE SEQUENCE [LARGE SCALE GENOMIC DNA]</scope>
    <source>
        <strain evidence="14 15">Pp_1</strain>
    </source>
</reference>
<accession>A0A3N2QBN7</accession>
<keyword evidence="11 12" id="KW-0472">Membrane</keyword>
<keyword evidence="4" id="KW-0645">Protease</keyword>
<dbReference type="EMBL" id="RARA01000025">
    <property type="protein sequence ID" value="ROT47190.1"/>
    <property type="molecule type" value="Genomic_DNA"/>
</dbReference>
<dbReference type="GO" id="GO:0016020">
    <property type="term" value="C:membrane"/>
    <property type="evidence" value="ECO:0007669"/>
    <property type="project" value="UniProtKB-SubCell"/>
</dbReference>
<dbReference type="PANTHER" id="PTHR39188">
    <property type="entry name" value="MEMBRANE-ASSOCIATED ZINC METALLOPROTEASE M50B"/>
    <property type="match status" value="1"/>
</dbReference>
<dbReference type="OrthoDB" id="9800627at2"/>
<evidence type="ECO:0000256" key="6">
    <source>
        <dbReference type="ARBA" id="ARBA00022723"/>
    </source>
</evidence>
<feature type="transmembrane region" description="Helical" evidence="12">
    <location>
        <begin position="6"/>
        <end position="23"/>
    </location>
</feature>
<comment type="subcellular location">
    <subcellularLocation>
        <location evidence="2">Membrane</location>
        <topology evidence="2">Multi-pass membrane protein</topology>
    </subcellularLocation>
</comment>
<evidence type="ECO:0000313" key="14">
    <source>
        <dbReference type="EMBL" id="ROT47190.1"/>
    </source>
</evidence>
<comment type="similarity">
    <text evidence="3">Belongs to the peptidase M50B family.</text>
</comment>
<dbReference type="InterPro" id="IPR008915">
    <property type="entry name" value="Peptidase_M50"/>
</dbReference>
<comment type="caution">
    <text evidence="14">The sequence shown here is derived from an EMBL/GenBank/DDBJ whole genome shotgun (WGS) entry which is preliminary data.</text>
</comment>
<gene>
    <name evidence="14" type="ORF">EDM02_03445</name>
</gene>
<dbReference type="Pfam" id="PF02163">
    <property type="entry name" value="Peptidase_M50"/>
    <property type="match status" value="1"/>
</dbReference>
<evidence type="ECO:0000256" key="12">
    <source>
        <dbReference type="SAM" id="Phobius"/>
    </source>
</evidence>
<keyword evidence="5 12" id="KW-0812">Transmembrane</keyword>
<keyword evidence="7" id="KW-0378">Hydrolase</keyword>
<evidence type="ECO:0000256" key="10">
    <source>
        <dbReference type="ARBA" id="ARBA00023049"/>
    </source>
</evidence>
<evidence type="ECO:0000256" key="4">
    <source>
        <dbReference type="ARBA" id="ARBA00022670"/>
    </source>
</evidence>